<dbReference type="Proteomes" id="UP001242010">
    <property type="component" value="Chromosome"/>
</dbReference>
<sequence length="105" mass="11753">MFEQGIHLSPETYRDLDGTVQRLDVREPWEYDLARIPGAVLIPLGELADRVGELDPSRPVAAYCHHGTRSLYALRFLQGAGFKDLAHLAGGIDAYSRMDPTVPRY</sequence>
<keyword evidence="3" id="KW-1185">Reference proteome</keyword>
<dbReference type="InterPro" id="IPR050229">
    <property type="entry name" value="GlpE_sulfurtransferase"/>
</dbReference>
<dbReference type="PROSITE" id="PS50206">
    <property type="entry name" value="RHODANESE_3"/>
    <property type="match status" value="1"/>
</dbReference>
<evidence type="ECO:0000313" key="3">
    <source>
        <dbReference type="Proteomes" id="UP001242010"/>
    </source>
</evidence>
<organism evidence="2 3">
    <name type="scientific">Geothrix oryzae</name>
    <dbReference type="NCBI Taxonomy" id="2927975"/>
    <lineage>
        <taxon>Bacteria</taxon>
        <taxon>Pseudomonadati</taxon>
        <taxon>Acidobacteriota</taxon>
        <taxon>Holophagae</taxon>
        <taxon>Holophagales</taxon>
        <taxon>Holophagaceae</taxon>
        <taxon>Geothrix</taxon>
    </lineage>
</organism>
<dbReference type="SUPFAM" id="SSF52821">
    <property type="entry name" value="Rhodanese/Cell cycle control phosphatase"/>
    <property type="match status" value="1"/>
</dbReference>
<dbReference type="InterPro" id="IPR001763">
    <property type="entry name" value="Rhodanese-like_dom"/>
</dbReference>
<dbReference type="Pfam" id="PF00581">
    <property type="entry name" value="Rhodanese"/>
    <property type="match status" value="1"/>
</dbReference>
<dbReference type="PANTHER" id="PTHR43031">
    <property type="entry name" value="FAD-DEPENDENT OXIDOREDUCTASE"/>
    <property type="match status" value="1"/>
</dbReference>
<dbReference type="RefSeq" id="WP_286355962.1">
    <property type="nucleotide sequence ID" value="NZ_AP027079.1"/>
</dbReference>
<dbReference type="PANTHER" id="PTHR43031:SF17">
    <property type="entry name" value="SULFURTRANSFERASE YTWF-RELATED"/>
    <property type="match status" value="1"/>
</dbReference>
<dbReference type="EMBL" id="AP027079">
    <property type="protein sequence ID" value="BDU69322.1"/>
    <property type="molecule type" value="Genomic_DNA"/>
</dbReference>
<dbReference type="Gene3D" id="3.40.250.10">
    <property type="entry name" value="Rhodanese-like domain"/>
    <property type="match status" value="1"/>
</dbReference>
<dbReference type="SMART" id="SM00450">
    <property type="entry name" value="RHOD"/>
    <property type="match status" value="1"/>
</dbReference>
<accession>A0ABM8DQQ5</accession>
<reference evidence="3" key="1">
    <citation type="journal article" date="2023" name="Int. J. Syst. Evol. Microbiol.">
        <title>Mesoterricola silvestris gen. nov., sp. nov., Mesoterricola sediminis sp. nov., Geothrix oryzae sp. nov., Geothrix edaphica sp. nov., Geothrix rubra sp. nov., and Geothrix limicola sp. nov., six novel members of Acidobacteriota isolated from soils.</title>
        <authorList>
            <person name="Itoh H."/>
            <person name="Sugisawa Y."/>
            <person name="Mise K."/>
            <person name="Xu Z."/>
            <person name="Kuniyasu M."/>
            <person name="Ushijima N."/>
            <person name="Kawano K."/>
            <person name="Kobayashi E."/>
            <person name="Shiratori Y."/>
            <person name="Masuda Y."/>
            <person name="Senoo K."/>
        </authorList>
    </citation>
    <scope>NUCLEOTIDE SEQUENCE [LARGE SCALE GENOMIC DNA]</scope>
    <source>
        <strain evidence="3">Red222</strain>
    </source>
</reference>
<proteinExistence type="predicted"/>
<feature type="domain" description="Rhodanese" evidence="1">
    <location>
        <begin position="23"/>
        <end position="103"/>
    </location>
</feature>
<gene>
    <name evidence="2" type="ORF">GETHOR_14230</name>
</gene>
<evidence type="ECO:0000313" key="2">
    <source>
        <dbReference type="EMBL" id="BDU69322.1"/>
    </source>
</evidence>
<name>A0ABM8DQQ5_9BACT</name>
<dbReference type="InterPro" id="IPR036873">
    <property type="entry name" value="Rhodanese-like_dom_sf"/>
</dbReference>
<protein>
    <submittedName>
        <fullName evidence="2">Rhodanese-like domain-containing protein</fullName>
    </submittedName>
</protein>
<evidence type="ECO:0000259" key="1">
    <source>
        <dbReference type="PROSITE" id="PS50206"/>
    </source>
</evidence>